<evidence type="ECO:0000259" key="2">
    <source>
        <dbReference type="Pfam" id="PF00534"/>
    </source>
</evidence>
<dbReference type="Proteomes" id="UP000051647">
    <property type="component" value="Unassembled WGS sequence"/>
</dbReference>
<dbReference type="SUPFAM" id="SSF53756">
    <property type="entry name" value="UDP-Glycosyltransferase/glycogen phosphorylase"/>
    <property type="match status" value="1"/>
</dbReference>
<evidence type="ECO:0000259" key="3">
    <source>
        <dbReference type="Pfam" id="PF13439"/>
    </source>
</evidence>
<dbReference type="STRING" id="1423815.FC27_GL001600"/>
<name>A0A0R1S8J7_9LACO</name>
<dbReference type="CDD" id="cd03801">
    <property type="entry name" value="GT4_PimA-like"/>
    <property type="match status" value="1"/>
</dbReference>
<dbReference type="Pfam" id="PF00534">
    <property type="entry name" value="Glycos_transf_1"/>
    <property type="match status" value="1"/>
</dbReference>
<dbReference type="PATRIC" id="fig|1423815.3.peg.1636"/>
<dbReference type="AlphaFoldDB" id="A0A0R1S8J7"/>
<dbReference type="PANTHER" id="PTHR46401:SF2">
    <property type="entry name" value="GLYCOSYLTRANSFERASE WBBK-RELATED"/>
    <property type="match status" value="1"/>
</dbReference>
<dbReference type="PANTHER" id="PTHR46401">
    <property type="entry name" value="GLYCOSYLTRANSFERASE WBBK-RELATED"/>
    <property type="match status" value="1"/>
</dbReference>
<dbReference type="eggNOG" id="COG0438">
    <property type="taxonomic scope" value="Bacteria"/>
</dbReference>
<dbReference type="Gene3D" id="3.40.50.2000">
    <property type="entry name" value="Glycogen Phosphorylase B"/>
    <property type="match status" value="2"/>
</dbReference>
<keyword evidence="1 4" id="KW-0808">Transferase</keyword>
<evidence type="ECO:0000313" key="4">
    <source>
        <dbReference type="EMBL" id="KRL65271.1"/>
    </source>
</evidence>
<protein>
    <submittedName>
        <fullName evidence="4">Glycosyltransferase</fullName>
    </submittedName>
</protein>
<dbReference type="GO" id="GO:0009103">
    <property type="term" value="P:lipopolysaccharide biosynthetic process"/>
    <property type="evidence" value="ECO:0007669"/>
    <property type="project" value="TreeGrafter"/>
</dbReference>
<dbReference type="GO" id="GO:0016757">
    <property type="term" value="F:glycosyltransferase activity"/>
    <property type="evidence" value="ECO:0007669"/>
    <property type="project" value="InterPro"/>
</dbReference>
<accession>A0A0R1S8J7</accession>
<keyword evidence="5" id="KW-1185">Reference proteome</keyword>
<gene>
    <name evidence="4" type="ORF">FC27_GL001600</name>
</gene>
<proteinExistence type="predicted"/>
<feature type="domain" description="Glycosyltransferase subfamily 4-like N-terminal" evidence="3">
    <location>
        <begin position="35"/>
        <end position="136"/>
    </location>
</feature>
<reference evidence="4 5" key="1">
    <citation type="journal article" date="2015" name="Genome Announc.">
        <title>Expanding the biotechnology potential of lactobacilli through comparative genomics of 213 strains and associated genera.</title>
        <authorList>
            <person name="Sun Z."/>
            <person name="Harris H.M."/>
            <person name="McCann A."/>
            <person name="Guo C."/>
            <person name="Argimon S."/>
            <person name="Zhang W."/>
            <person name="Yang X."/>
            <person name="Jeffery I.B."/>
            <person name="Cooney J.C."/>
            <person name="Kagawa T.F."/>
            <person name="Liu W."/>
            <person name="Song Y."/>
            <person name="Salvetti E."/>
            <person name="Wrobel A."/>
            <person name="Rasinkangas P."/>
            <person name="Parkhill J."/>
            <person name="Rea M.C."/>
            <person name="O'Sullivan O."/>
            <person name="Ritari J."/>
            <person name="Douillard F.P."/>
            <person name="Paul Ross R."/>
            <person name="Yang R."/>
            <person name="Briner A.E."/>
            <person name="Felis G.E."/>
            <person name="de Vos W.M."/>
            <person name="Barrangou R."/>
            <person name="Klaenhammer T.R."/>
            <person name="Caufield P.W."/>
            <person name="Cui Y."/>
            <person name="Zhang H."/>
            <person name="O'Toole P.W."/>
        </authorList>
    </citation>
    <scope>NUCLEOTIDE SEQUENCE [LARGE SCALE GENOMIC DNA]</scope>
    <source>
        <strain evidence="4 5">DSM 14857</strain>
    </source>
</reference>
<dbReference type="InterPro" id="IPR028098">
    <property type="entry name" value="Glyco_trans_4-like_N"/>
</dbReference>
<dbReference type="Pfam" id="PF13439">
    <property type="entry name" value="Glyco_transf_4"/>
    <property type="match status" value="1"/>
</dbReference>
<evidence type="ECO:0000256" key="1">
    <source>
        <dbReference type="ARBA" id="ARBA00022679"/>
    </source>
</evidence>
<comment type="caution">
    <text evidence="4">The sequence shown here is derived from an EMBL/GenBank/DDBJ whole genome shotgun (WGS) entry which is preliminary data.</text>
</comment>
<dbReference type="EMBL" id="AZFA01000038">
    <property type="protein sequence ID" value="KRL65271.1"/>
    <property type="molecule type" value="Genomic_DNA"/>
</dbReference>
<dbReference type="InterPro" id="IPR001296">
    <property type="entry name" value="Glyco_trans_1"/>
</dbReference>
<evidence type="ECO:0000313" key="5">
    <source>
        <dbReference type="Proteomes" id="UP000051647"/>
    </source>
</evidence>
<sequence>MFSTADKVAGQGVGSAYTELINLLKTRFSKDFDIRINKYSRSDLSHYHTINPSFYLSTFSKKRGRKIGYVHFLPETLEGSIKLPKLFRSIFYKYVISFYKRMDQIVVVNPTFIDKLVAHGLDRDKIKYIPNFVSTENFYEKSADEKRKLREKLNIPEDKFVVFGDGQVQERKGIDDFYKLAQANPEIQFIWAGGFSFGKITDGYDRYKSMIDNAPDNMKFTGIVDRNDLVNYYNICDIFLLPSYDELFPMSVLEAFSCGAPVLLRNLELYQAIIDGYYQPAENRQEMDDFIKRASQNRNILSDYQEKSRQASGYYSEDHLSKIWYEFYNDQYKIYKQDE</sequence>
<organism evidence="4 5">
    <name type="scientific">Companilactobacillus versmoldensis DSM 14857 = KCTC 3814</name>
    <dbReference type="NCBI Taxonomy" id="1423815"/>
    <lineage>
        <taxon>Bacteria</taxon>
        <taxon>Bacillati</taxon>
        <taxon>Bacillota</taxon>
        <taxon>Bacilli</taxon>
        <taxon>Lactobacillales</taxon>
        <taxon>Lactobacillaceae</taxon>
        <taxon>Companilactobacillus</taxon>
    </lineage>
</organism>
<feature type="domain" description="Glycosyl transferase family 1" evidence="2">
    <location>
        <begin position="146"/>
        <end position="309"/>
    </location>
</feature>